<evidence type="ECO:0000313" key="4">
    <source>
        <dbReference type="Proteomes" id="UP000580839"/>
    </source>
</evidence>
<dbReference type="Gene3D" id="3.30.30.80">
    <property type="entry name" value="probable RNA-binding protein from clostridium symbiosum atcc 14940"/>
    <property type="match status" value="1"/>
</dbReference>
<name>A0A849SPM9_UNCEI</name>
<sequence length="99" mass="10419">MDSKGNIYEGKTLEDAVQKGLDAQRMTRAEAQITVMEEGKSGFLGFGARPFRVRVAARPGGAFRETAADGSDRGSRSVRSGRDGGRDSGRGEGRGAGRG</sequence>
<dbReference type="InterPro" id="IPR032782">
    <property type="entry name" value="KhpB_N"/>
</dbReference>
<evidence type="ECO:0000256" key="1">
    <source>
        <dbReference type="SAM" id="MobiDB-lite"/>
    </source>
</evidence>
<reference evidence="3 4" key="1">
    <citation type="submission" date="2020-04" db="EMBL/GenBank/DDBJ databases">
        <title>Metagenomic profiling of ammonia- and methane-oxidizing microorganisms in a Dutch drinking water treatment plant.</title>
        <authorList>
            <person name="Poghosyan L."/>
            <person name="Leucker S."/>
        </authorList>
    </citation>
    <scope>NUCLEOTIDE SEQUENCE [LARGE SCALE GENOMIC DNA]</scope>
    <source>
        <strain evidence="3">S-RSF-IL-03</strain>
    </source>
</reference>
<evidence type="ECO:0000313" key="3">
    <source>
        <dbReference type="EMBL" id="NOT33350.1"/>
    </source>
</evidence>
<dbReference type="SMART" id="SM01245">
    <property type="entry name" value="Jag_N"/>
    <property type="match status" value="1"/>
</dbReference>
<dbReference type="AlphaFoldDB" id="A0A849SPM9"/>
<feature type="non-terminal residue" evidence="3">
    <location>
        <position position="99"/>
    </location>
</feature>
<feature type="compositionally biased region" description="Basic and acidic residues" evidence="1">
    <location>
        <begin position="66"/>
        <end position="99"/>
    </location>
</feature>
<dbReference type="Pfam" id="PF14804">
    <property type="entry name" value="Jag_N"/>
    <property type="match status" value="1"/>
</dbReference>
<gene>
    <name evidence="3" type="ORF">HOP12_04175</name>
</gene>
<dbReference type="InterPro" id="IPR038247">
    <property type="entry name" value="Jag_N_dom_sf"/>
</dbReference>
<feature type="region of interest" description="Disordered" evidence="1">
    <location>
        <begin position="60"/>
        <end position="99"/>
    </location>
</feature>
<evidence type="ECO:0000259" key="2">
    <source>
        <dbReference type="SMART" id="SM01245"/>
    </source>
</evidence>
<dbReference type="EMBL" id="JABFRW010000043">
    <property type="protein sequence ID" value="NOT33350.1"/>
    <property type="molecule type" value="Genomic_DNA"/>
</dbReference>
<comment type="caution">
    <text evidence="3">The sequence shown here is derived from an EMBL/GenBank/DDBJ whole genome shotgun (WGS) entry which is preliminary data.</text>
</comment>
<organism evidence="3 4">
    <name type="scientific">Eiseniibacteriota bacterium</name>
    <dbReference type="NCBI Taxonomy" id="2212470"/>
    <lineage>
        <taxon>Bacteria</taxon>
        <taxon>Candidatus Eiseniibacteriota</taxon>
    </lineage>
</organism>
<protein>
    <recommendedName>
        <fullName evidence="2">RNA-binding protein KhpB N-terminal domain-containing protein</fullName>
    </recommendedName>
</protein>
<accession>A0A849SPM9</accession>
<proteinExistence type="predicted"/>
<feature type="domain" description="RNA-binding protein KhpB N-terminal" evidence="2">
    <location>
        <begin position="7"/>
        <end position="58"/>
    </location>
</feature>
<dbReference type="Proteomes" id="UP000580839">
    <property type="component" value="Unassembled WGS sequence"/>
</dbReference>